<dbReference type="GO" id="GO:0016020">
    <property type="term" value="C:membrane"/>
    <property type="evidence" value="ECO:0007669"/>
    <property type="project" value="UniProtKB-SubCell"/>
</dbReference>
<evidence type="ECO:0000256" key="3">
    <source>
        <dbReference type="ARBA" id="ARBA00022989"/>
    </source>
</evidence>
<dbReference type="InterPro" id="IPR013099">
    <property type="entry name" value="K_chnl_dom"/>
</dbReference>
<dbReference type="SUPFAM" id="SSF81324">
    <property type="entry name" value="Voltage-gated potassium channels"/>
    <property type="match status" value="1"/>
</dbReference>
<evidence type="ECO:0000256" key="4">
    <source>
        <dbReference type="ARBA" id="ARBA00023136"/>
    </source>
</evidence>
<reference evidence="8" key="1">
    <citation type="submission" date="2019-06" db="EMBL/GenBank/DDBJ databases">
        <title>Alistipes onderdonkii subsp. vulgaris subsp. nov., Alistipes dispar sp. nov. and Alistipes communis sp. nov., isolated from human faeces, and creation of Alistipes onderdonkii subsp. onderdonkii subsp. nov.</title>
        <authorList>
            <person name="Sakamoto M."/>
            <person name="Ikeyama N."/>
            <person name="Ogata Y."/>
            <person name="Suda W."/>
            <person name="Iino T."/>
            <person name="Hattori M."/>
            <person name="Ohkuma M."/>
        </authorList>
    </citation>
    <scope>NUCLEOTIDE SEQUENCE [LARGE SCALE GENOMIC DNA]</scope>
    <source>
        <strain evidence="8">5CBH24</strain>
    </source>
</reference>
<evidence type="ECO:0000313" key="7">
    <source>
        <dbReference type="EMBL" id="BBL04977.1"/>
    </source>
</evidence>
<keyword evidence="4 5" id="KW-0472">Membrane</keyword>
<dbReference type="AlphaFoldDB" id="A0A4Y1WVM6"/>
<dbReference type="InterPro" id="IPR027359">
    <property type="entry name" value="Volt_channel_dom_sf"/>
</dbReference>
<evidence type="ECO:0000313" key="8">
    <source>
        <dbReference type="Proteomes" id="UP000318946"/>
    </source>
</evidence>
<feature type="transmembrane region" description="Helical" evidence="5">
    <location>
        <begin position="133"/>
        <end position="153"/>
    </location>
</feature>
<dbReference type="Pfam" id="PF07885">
    <property type="entry name" value="Ion_trans_2"/>
    <property type="match status" value="1"/>
</dbReference>
<comment type="subcellular location">
    <subcellularLocation>
        <location evidence="1">Membrane</location>
        <topology evidence="1">Multi-pass membrane protein</topology>
    </subcellularLocation>
</comment>
<feature type="transmembrane region" description="Helical" evidence="5">
    <location>
        <begin position="194"/>
        <end position="214"/>
    </location>
</feature>
<evidence type="ECO:0000259" key="6">
    <source>
        <dbReference type="Pfam" id="PF07885"/>
    </source>
</evidence>
<accession>A0A4Y1WVM6</accession>
<dbReference type="GeneID" id="78343005"/>
<keyword evidence="7" id="KW-0813">Transport</keyword>
<keyword evidence="8" id="KW-1185">Reference proteome</keyword>
<feature type="transmembrane region" description="Helical" evidence="5">
    <location>
        <begin position="74"/>
        <end position="96"/>
    </location>
</feature>
<feature type="transmembrane region" description="Helical" evidence="5">
    <location>
        <begin position="102"/>
        <end position="126"/>
    </location>
</feature>
<keyword evidence="2 5" id="KW-0812">Transmembrane</keyword>
<evidence type="ECO:0000256" key="5">
    <source>
        <dbReference type="SAM" id="Phobius"/>
    </source>
</evidence>
<organism evidence="7 8">
    <name type="scientific">Alistipes communis</name>
    <dbReference type="NCBI Taxonomy" id="2585118"/>
    <lineage>
        <taxon>Bacteria</taxon>
        <taxon>Pseudomonadati</taxon>
        <taxon>Bacteroidota</taxon>
        <taxon>Bacteroidia</taxon>
        <taxon>Bacteroidales</taxon>
        <taxon>Rikenellaceae</taxon>
        <taxon>Alistipes</taxon>
    </lineage>
</organism>
<proteinExistence type="predicted"/>
<evidence type="ECO:0000256" key="2">
    <source>
        <dbReference type="ARBA" id="ARBA00022692"/>
    </source>
</evidence>
<dbReference type="GO" id="GO:0034220">
    <property type="term" value="P:monoatomic ion transmembrane transport"/>
    <property type="evidence" value="ECO:0007669"/>
    <property type="project" value="UniProtKB-KW"/>
</dbReference>
<keyword evidence="3 5" id="KW-1133">Transmembrane helix</keyword>
<feature type="transmembrane region" description="Helical" evidence="5">
    <location>
        <begin position="169"/>
        <end position="187"/>
    </location>
</feature>
<dbReference type="Gene3D" id="1.20.120.350">
    <property type="entry name" value="Voltage-gated potassium channels. Chain C"/>
    <property type="match status" value="1"/>
</dbReference>
<dbReference type="EMBL" id="AP019735">
    <property type="protein sequence ID" value="BBL04977.1"/>
    <property type="molecule type" value="Genomic_DNA"/>
</dbReference>
<sequence>MNQLQTPFVRNLSLNIVTLAAGALLLLAMSVEILTGDHRHFSQAYLWIQFAVCIVFLADFFIRLARSERRTRFFLRNLLFLLLSIPYLNLVDWFSLELARGWAMLIGLTPLLRGFLALYIIVAWLARNRFNQLLAAYLFSVLVFTYLASLVFYDYEILVNPRLTDYGDALWWAWMNVTTVGAAIFPVTAVGKVVCVLLPIVGMIFFPIFTVYISQYYTGKKSSN</sequence>
<feature type="transmembrane region" description="Helical" evidence="5">
    <location>
        <begin position="12"/>
        <end position="31"/>
    </location>
</feature>
<dbReference type="KEGG" id="acou:A5CBH24_22900"/>
<keyword evidence="7" id="KW-0406">Ion transport</keyword>
<evidence type="ECO:0000256" key="1">
    <source>
        <dbReference type="ARBA" id="ARBA00004141"/>
    </source>
</evidence>
<dbReference type="RefSeq" id="WP_162852320.1">
    <property type="nucleotide sequence ID" value="NZ_AP019735.1"/>
</dbReference>
<feature type="domain" description="Potassium channel" evidence="6">
    <location>
        <begin position="141"/>
        <end position="217"/>
    </location>
</feature>
<dbReference type="Proteomes" id="UP000318946">
    <property type="component" value="Chromosome"/>
</dbReference>
<feature type="transmembrane region" description="Helical" evidence="5">
    <location>
        <begin position="43"/>
        <end position="62"/>
    </location>
</feature>
<name>A0A4Y1WVM6_9BACT</name>
<dbReference type="Gene3D" id="1.10.287.70">
    <property type="match status" value="1"/>
</dbReference>
<gene>
    <name evidence="7" type="ORF">A5CBH24_22900</name>
</gene>
<keyword evidence="7" id="KW-0407">Ion channel</keyword>
<protein>
    <submittedName>
        <fullName evidence="7">Potassium channel protein</fullName>
    </submittedName>
</protein>